<organism evidence="2 3">
    <name type="scientific">Tianweitania populi</name>
    <dbReference type="NCBI Taxonomy" id="1607949"/>
    <lineage>
        <taxon>Bacteria</taxon>
        <taxon>Pseudomonadati</taxon>
        <taxon>Pseudomonadota</taxon>
        <taxon>Alphaproteobacteria</taxon>
        <taxon>Hyphomicrobiales</taxon>
        <taxon>Phyllobacteriaceae</taxon>
        <taxon>Tianweitania</taxon>
    </lineage>
</organism>
<dbReference type="GO" id="GO:0006355">
    <property type="term" value="P:regulation of DNA-templated transcription"/>
    <property type="evidence" value="ECO:0007669"/>
    <property type="project" value="InterPro"/>
</dbReference>
<protein>
    <recommendedName>
        <fullName evidence="1">Antitoxin FitA-like ribbon-helix-helix domain-containing protein</fullName>
    </recommendedName>
</protein>
<dbReference type="Pfam" id="PF22513">
    <property type="entry name" value="FitA-like_RHH"/>
    <property type="match status" value="1"/>
</dbReference>
<evidence type="ECO:0000313" key="3">
    <source>
        <dbReference type="Proteomes" id="UP000630142"/>
    </source>
</evidence>
<proteinExistence type="predicted"/>
<dbReference type="AlphaFoldDB" id="A0A8J3DV54"/>
<dbReference type="EMBL" id="BMZQ01000001">
    <property type="protein sequence ID" value="GHD08864.1"/>
    <property type="molecule type" value="Genomic_DNA"/>
</dbReference>
<dbReference type="InterPro" id="IPR010985">
    <property type="entry name" value="Ribbon_hlx_hlx"/>
</dbReference>
<accession>A0A8J3DV54</accession>
<reference evidence="2" key="2">
    <citation type="submission" date="2020-09" db="EMBL/GenBank/DDBJ databases">
        <authorList>
            <person name="Sun Q."/>
            <person name="Kim S."/>
        </authorList>
    </citation>
    <scope>NUCLEOTIDE SEQUENCE</scope>
    <source>
        <strain evidence="2">KCTC 42249</strain>
    </source>
</reference>
<evidence type="ECO:0000259" key="1">
    <source>
        <dbReference type="Pfam" id="PF22513"/>
    </source>
</evidence>
<dbReference type="SUPFAM" id="SSF47598">
    <property type="entry name" value="Ribbon-helix-helix"/>
    <property type="match status" value="1"/>
</dbReference>
<sequence length="88" mass="9946">MPSMLVRNIPEDVLEAFQRRAKAAGKSSEQFAREAILERAAMTVEEAWAKIDAQRASMPPLTGGEWEAIWTQAQRERDEDAVSTNDRQ</sequence>
<reference evidence="2" key="1">
    <citation type="journal article" date="2014" name="Int. J. Syst. Evol. Microbiol.">
        <title>Complete genome sequence of Corynebacterium casei LMG S-19264T (=DSM 44701T), isolated from a smear-ripened cheese.</title>
        <authorList>
            <consortium name="US DOE Joint Genome Institute (JGI-PGF)"/>
            <person name="Walter F."/>
            <person name="Albersmeier A."/>
            <person name="Kalinowski J."/>
            <person name="Ruckert C."/>
        </authorList>
    </citation>
    <scope>NUCLEOTIDE SEQUENCE</scope>
    <source>
        <strain evidence="2">KCTC 42249</strain>
    </source>
</reference>
<dbReference type="Proteomes" id="UP000630142">
    <property type="component" value="Unassembled WGS sequence"/>
</dbReference>
<dbReference type="RefSeq" id="WP_189501967.1">
    <property type="nucleotide sequence ID" value="NZ_BMZQ01000001.1"/>
</dbReference>
<keyword evidence="3" id="KW-1185">Reference proteome</keyword>
<evidence type="ECO:0000313" key="2">
    <source>
        <dbReference type="EMBL" id="GHD08864.1"/>
    </source>
</evidence>
<gene>
    <name evidence="2" type="ORF">GCM10016234_08880</name>
</gene>
<feature type="domain" description="Antitoxin FitA-like ribbon-helix-helix" evidence="1">
    <location>
        <begin position="2"/>
        <end position="41"/>
    </location>
</feature>
<name>A0A8J3DV54_9HYPH</name>
<dbReference type="InterPro" id="IPR053853">
    <property type="entry name" value="FitA-like_RHH"/>
</dbReference>
<comment type="caution">
    <text evidence="2">The sequence shown here is derived from an EMBL/GenBank/DDBJ whole genome shotgun (WGS) entry which is preliminary data.</text>
</comment>